<feature type="chain" id="PRO_5006936439" description="EF-hand domain-containing protein" evidence="1">
    <location>
        <begin position="21"/>
        <end position="79"/>
    </location>
</feature>
<dbReference type="GO" id="GO:0005509">
    <property type="term" value="F:calcium ion binding"/>
    <property type="evidence" value="ECO:0007669"/>
    <property type="project" value="InterPro"/>
</dbReference>
<accession>A0A0W7WM32</accession>
<evidence type="ECO:0000313" key="4">
    <source>
        <dbReference type="Proteomes" id="UP000054396"/>
    </source>
</evidence>
<evidence type="ECO:0000259" key="2">
    <source>
        <dbReference type="PROSITE" id="PS50222"/>
    </source>
</evidence>
<feature type="signal peptide" evidence="1">
    <location>
        <begin position="1"/>
        <end position="20"/>
    </location>
</feature>
<dbReference type="InterPro" id="IPR002048">
    <property type="entry name" value="EF_hand_dom"/>
</dbReference>
<dbReference type="PROSITE" id="PS00018">
    <property type="entry name" value="EF_HAND_1"/>
    <property type="match status" value="1"/>
</dbReference>
<dbReference type="InterPro" id="IPR011992">
    <property type="entry name" value="EF-hand-dom_pair"/>
</dbReference>
<keyword evidence="1" id="KW-0732">Signal</keyword>
<sequence length="79" mass="8526">MKKLMITATALTGFAMPAIAQDDEAGISYDQMVMMVPDYVETDFDALDTDNSGFLDSGEIEQARTNGLFPLSDNRGAAD</sequence>
<dbReference type="RefSeq" id="WP_058861568.1">
    <property type="nucleotide sequence ID" value="NZ_LPXO01000003.1"/>
</dbReference>
<dbReference type="AlphaFoldDB" id="A0A0W7WM32"/>
<evidence type="ECO:0000256" key="1">
    <source>
        <dbReference type="SAM" id="SignalP"/>
    </source>
</evidence>
<comment type="caution">
    <text evidence="3">The sequence shown here is derived from an EMBL/GenBank/DDBJ whole genome shotgun (WGS) entry which is preliminary data.</text>
</comment>
<proteinExistence type="predicted"/>
<dbReference type="PROSITE" id="PS50222">
    <property type="entry name" value="EF_HAND_2"/>
    <property type="match status" value="1"/>
</dbReference>
<dbReference type="InterPro" id="IPR018247">
    <property type="entry name" value="EF_Hand_1_Ca_BS"/>
</dbReference>
<keyword evidence="4" id="KW-1185">Reference proteome</keyword>
<dbReference type="Proteomes" id="UP000054396">
    <property type="component" value="Unassembled WGS sequence"/>
</dbReference>
<reference evidence="3 4" key="1">
    <citation type="submission" date="2015-12" db="EMBL/GenBank/DDBJ databases">
        <authorList>
            <person name="Shamseldin A."/>
            <person name="Moawad H."/>
            <person name="Abd El-Rahim W.M."/>
            <person name="Sadowsky M.J."/>
        </authorList>
    </citation>
    <scope>NUCLEOTIDE SEQUENCE [LARGE SCALE GENOMIC DNA]</scope>
    <source>
        <strain evidence="3 4">SJ5A-1</strain>
    </source>
</reference>
<feature type="domain" description="EF-hand" evidence="2">
    <location>
        <begin position="35"/>
        <end position="70"/>
    </location>
</feature>
<gene>
    <name evidence="3" type="ORF">AVJ23_07665</name>
</gene>
<evidence type="ECO:0000313" key="3">
    <source>
        <dbReference type="EMBL" id="KUF11622.1"/>
    </source>
</evidence>
<dbReference type="SUPFAM" id="SSF47473">
    <property type="entry name" value="EF-hand"/>
    <property type="match status" value="1"/>
</dbReference>
<dbReference type="EMBL" id="LPXO01000003">
    <property type="protein sequence ID" value="KUF11622.1"/>
    <property type="molecule type" value="Genomic_DNA"/>
</dbReference>
<dbReference type="OrthoDB" id="5470953at2"/>
<protein>
    <recommendedName>
        <fullName evidence="2">EF-hand domain-containing protein</fullName>
    </recommendedName>
</protein>
<organism evidence="3 4">
    <name type="scientific">Pseudoponticoccus marisrubri</name>
    <dbReference type="NCBI Taxonomy" id="1685382"/>
    <lineage>
        <taxon>Bacteria</taxon>
        <taxon>Pseudomonadati</taxon>
        <taxon>Pseudomonadota</taxon>
        <taxon>Alphaproteobacteria</taxon>
        <taxon>Rhodobacterales</taxon>
        <taxon>Roseobacteraceae</taxon>
        <taxon>Pseudoponticoccus</taxon>
    </lineage>
</organism>
<name>A0A0W7WM32_9RHOB</name>